<keyword evidence="2" id="KW-1185">Reference proteome</keyword>
<evidence type="ECO:0000313" key="2">
    <source>
        <dbReference type="Proteomes" id="UP001451303"/>
    </source>
</evidence>
<accession>A0ABR3D5E5</accession>
<sequence>MDFKDGLYLCGITSCREARSALFAPVCADRASDRDPKKPLPAATGPGLGSHVIGSPGTASRLAAWVALAIVHIT</sequence>
<proteinExistence type="predicted"/>
<protein>
    <submittedName>
        <fullName evidence="1">Uncharacterized protein</fullName>
    </submittedName>
</protein>
<dbReference type="EMBL" id="JAVLET010000008">
    <property type="protein sequence ID" value="KAL0467919.1"/>
    <property type="molecule type" value="Genomic_DNA"/>
</dbReference>
<evidence type="ECO:0000313" key="1">
    <source>
        <dbReference type="EMBL" id="KAL0467919.1"/>
    </source>
</evidence>
<name>A0ABR3D5E5_NEUIN</name>
<gene>
    <name evidence="1" type="ORF">QR685DRAFT_401692</name>
</gene>
<organism evidence="1 2">
    <name type="scientific">Neurospora intermedia</name>
    <dbReference type="NCBI Taxonomy" id="5142"/>
    <lineage>
        <taxon>Eukaryota</taxon>
        <taxon>Fungi</taxon>
        <taxon>Dikarya</taxon>
        <taxon>Ascomycota</taxon>
        <taxon>Pezizomycotina</taxon>
        <taxon>Sordariomycetes</taxon>
        <taxon>Sordariomycetidae</taxon>
        <taxon>Sordariales</taxon>
        <taxon>Sordariaceae</taxon>
        <taxon>Neurospora</taxon>
    </lineage>
</organism>
<feature type="non-terminal residue" evidence="1">
    <location>
        <position position="74"/>
    </location>
</feature>
<comment type="caution">
    <text evidence="1">The sequence shown here is derived from an EMBL/GenBank/DDBJ whole genome shotgun (WGS) entry which is preliminary data.</text>
</comment>
<dbReference type="Proteomes" id="UP001451303">
    <property type="component" value="Unassembled WGS sequence"/>
</dbReference>
<reference evidence="1 2" key="1">
    <citation type="submission" date="2023-09" db="EMBL/GenBank/DDBJ databases">
        <title>Multi-omics analysis of a traditional fermented food reveals byproduct-associated fungal strains for waste-to-food upcycling.</title>
        <authorList>
            <consortium name="Lawrence Berkeley National Laboratory"/>
            <person name="Rekdal V.M."/>
            <person name="Villalobos-Escobedo J.M."/>
            <person name="Rodriguez-Valeron N."/>
            <person name="Garcia M.O."/>
            <person name="Vasquez D.P."/>
            <person name="Damayanti I."/>
            <person name="Sorensen P.M."/>
            <person name="Baidoo E.E."/>
            <person name="De Carvalho A.C."/>
            <person name="Riley R."/>
            <person name="Lipzen A."/>
            <person name="He G."/>
            <person name="Yan M."/>
            <person name="Haridas S."/>
            <person name="Daum C."/>
            <person name="Yoshinaga Y."/>
            <person name="Ng V."/>
            <person name="Grigoriev I.V."/>
            <person name="Munk R."/>
            <person name="Nuraida L."/>
            <person name="Wijaya C.H."/>
            <person name="Morales P.-C."/>
            <person name="Keasling J.D."/>
        </authorList>
    </citation>
    <scope>NUCLEOTIDE SEQUENCE [LARGE SCALE GENOMIC DNA]</scope>
    <source>
        <strain evidence="1 2">FGSC 2613</strain>
    </source>
</reference>